<evidence type="ECO:0000256" key="2">
    <source>
        <dbReference type="ARBA" id="ARBA00008183"/>
    </source>
</evidence>
<dbReference type="InterPro" id="IPR002908">
    <property type="entry name" value="Frataxin/CyaY"/>
</dbReference>
<dbReference type="EC" id="1.16.3.1" evidence="3"/>
<keyword evidence="6" id="KW-0410">Iron transport</keyword>
<keyword evidence="5" id="KW-0813">Transport</keyword>
<dbReference type="GO" id="GO:0016226">
    <property type="term" value="P:iron-sulfur cluster assembly"/>
    <property type="evidence" value="ECO:0007669"/>
    <property type="project" value="InterPro"/>
</dbReference>
<evidence type="ECO:0000256" key="1">
    <source>
        <dbReference type="ARBA" id="ARBA00004173"/>
    </source>
</evidence>
<dbReference type="PANTHER" id="PTHR16821:SF2">
    <property type="entry name" value="FRATAXIN, MITOCHONDRIAL"/>
    <property type="match status" value="1"/>
</dbReference>
<keyword evidence="7" id="KW-0809">Transit peptide</keyword>
<organism evidence="13 14">
    <name type="scientific">Wickerhamiella sorbophila</name>
    <dbReference type="NCBI Taxonomy" id="45607"/>
    <lineage>
        <taxon>Eukaryota</taxon>
        <taxon>Fungi</taxon>
        <taxon>Dikarya</taxon>
        <taxon>Ascomycota</taxon>
        <taxon>Saccharomycotina</taxon>
        <taxon>Dipodascomycetes</taxon>
        <taxon>Dipodascales</taxon>
        <taxon>Trichomonascaceae</taxon>
        <taxon>Wickerhamiella</taxon>
    </lineage>
</organism>
<comment type="similarity">
    <text evidence="2">Belongs to the frataxin family.</text>
</comment>
<evidence type="ECO:0000256" key="9">
    <source>
        <dbReference type="ARBA" id="ARBA00023004"/>
    </source>
</evidence>
<dbReference type="GO" id="GO:0034986">
    <property type="term" value="F:iron chaperone activity"/>
    <property type="evidence" value="ECO:0007669"/>
    <property type="project" value="TreeGrafter"/>
</dbReference>
<dbReference type="SUPFAM" id="SSF55387">
    <property type="entry name" value="Frataxin/Nqo15-like"/>
    <property type="match status" value="1"/>
</dbReference>
<dbReference type="InterPro" id="IPR017789">
    <property type="entry name" value="Frataxin"/>
</dbReference>
<evidence type="ECO:0000256" key="5">
    <source>
        <dbReference type="ARBA" id="ARBA00022448"/>
    </source>
</evidence>
<keyword evidence="4" id="KW-0409">Iron storage</keyword>
<dbReference type="RefSeq" id="XP_024664488.1">
    <property type="nucleotide sequence ID" value="XM_024808720.1"/>
</dbReference>
<dbReference type="EMBL" id="NDIQ01000021">
    <property type="protein sequence ID" value="PRT54543.1"/>
    <property type="molecule type" value="Genomic_DNA"/>
</dbReference>
<evidence type="ECO:0000256" key="11">
    <source>
        <dbReference type="ARBA" id="ARBA00023128"/>
    </source>
</evidence>
<dbReference type="GO" id="GO:0006826">
    <property type="term" value="P:iron ion transport"/>
    <property type="evidence" value="ECO:0007669"/>
    <property type="project" value="UniProtKB-KW"/>
</dbReference>
<dbReference type="GO" id="GO:0008199">
    <property type="term" value="F:ferric iron binding"/>
    <property type="evidence" value="ECO:0007669"/>
    <property type="project" value="InterPro"/>
</dbReference>
<keyword evidence="10" id="KW-0406">Ion transport</keyword>
<evidence type="ECO:0000256" key="12">
    <source>
        <dbReference type="ARBA" id="ARBA00047990"/>
    </source>
</evidence>
<dbReference type="Pfam" id="PF01491">
    <property type="entry name" value="Frataxin_Cyay"/>
    <property type="match status" value="1"/>
</dbReference>
<dbReference type="NCBIfam" id="TIGR03421">
    <property type="entry name" value="FeS_CyaY"/>
    <property type="match status" value="1"/>
</dbReference>
<keyword evidence="14" id="KW-1185">Reference proteome</keyword>
<evidence type="ECO:0000313" key="13">
    <source>
        <dbReference type="EMBL" id="PRT54543.1"/>
    </source>
</evidence>
<evidence type="ECO:0000256" key="6">
    <source>
        <dbReference type="ARBA" id="ARBA00022496"/>
    </source>
</evidence>
<comment type="catalytic activity">
    <reaction evidence="12">
        <text>4 Fe(2+) + O2 + 4 H(+) = 4 Fe(3+) + 2 H2O</text>
        <dbReference type="Rhea" id="RHEA:11148"/>
        <dbReference type="ChEBI" id="CHEBI:15377"/>
        <dbReference type="ChEBI" id="CHEBI:15378"/>
        <dbReference type="ChEBI" id="CHEBI:15379"/>
        <dbReference type="ChEBI" id="CHEBI:29033"/>
        <dbReference type="ChEBI" id="CHEBI:29034"/>
        <dbReference type="EC" id="1.16.3.1"/>
    </reaction>
</comment>
<comment type="caution">
    <text evidence="13">The sequence shown here is derived from an EMBL/GenBank/DDBJ whole genome shotgun (WGS) entry which is preliminary data.</text>
</comment>
<dbReference type="NCBIfam" id="TIGR03422">
    <property type="entry name" value="mito_frataxin"/>
    <property type="match status" value="1"/>
</dbReference>
<dbReference type="SMART" id="SM01219">
    <property type="entry name" value="Frataxin_Cyay"/>
    <property type="match status" value="1"/>
</dbReference>
<dbReference type="STRING" id="45607.A0A2T0FHR4"/>
<dbReference type="GO" id="GO:0004322">
    <property type="term" value="F:ferroxidase activity"/>
    <property type="evidence" value="ECO:0007669"/>
    <property type="project" value="UniProtKB-EC"/>
</dbReference>
<dbReference type="GO" id="GO:0051537">
    <property type="term" value="F:2 iron, 2 sulfur cluster binding"/>
    <property type="evidence" value="ECO:0007669"/>
    <property type="project" value="TreeGrafter"/>
</dbReference>
<evidence type="ECO:0000256" key="4">
    <source>
        <dbReference type="ARBA" id="ARBA00022434"/>
    </source>
</evidence>
<keyword evidence="11" id="KW-0496">Mitochondrion</keyword>
<dbReference type="Proteomes" id="UP000238350">
    <property type="component" value="Unassembled WGS sequence"/>
</dbReference>
<evidence type="ECO:0000313" key="14">
    <source>
        <dbReference type="Proteomes" id="UP000238350"/>
    </source>
</evidence>
<reference evidence="13 14" key="1">
    <citation type="submission" date="2017-04" db="EMBL/GenBank/DDBJ databases">
        <title>Genome sequencing of [Candida] sorbophila.</title>
        <authorList>
            <person name="Ahn J.O."/>
        </authorList>
    </citation>
    <scope>NUCLEOTIDE SEQUENCE [LARGE SCALE GENOMIC DNA]</scope>
    <source>
        <strain evidence="13 14">DS02</strain>
    </source>
</reference>
<evidence type="ECO:0000256" key="7">
    <source>
        <dbReference type="ARBA" id="ARBA00022946"/>
    </source>
</evidence>
<dbReference type="Gene3D" id="3.30.920.10">
    <property type="entry name" value="Frataxin/CyaY"/>
    <property type="match status" value="1"/>
</dbReference>
<evidence type="ECO:0000256" key="8">
    <source>
        <dbReference type="ARBA" id="ARBA00023002"/>
    </source>
</evidence>
<gene>
    <name evidence="13" type="ORF">B9G98_02163</name>
</gene>
<evidence type="ECO:0000256" key="3">
    <source>
        <dbReference type="ARBA" id="ARBA00013107"/>
    </source>
</evidence>
<comment type="subcellular location">
    <subcellularLocation>
        <location evidence="1">Mitochondrion</location>
    </subcellularLocation>
</comment>
<dbReference type="PANTHER" id="PTHR16821">
    <property type="entry name" value="FRATAXIN"/>
    <property type="match status" value="1"/>
</dbReference>
<dbReference type="PROSITE" id="PS50810">
    <property type="entry name" value="FRATAXIN_2"/>
    <property type="match status" value="1"/>
</dbReference>
<dbReference type="InterPro" id="IPR020895">
    <property type="entry name" value="Frataxin_CS"/>
</dbReference>
<dbReference type="AlphaFoldDB" id="A0A2T0FHR4"/>
<dbReference type="InterPro" id="IPR036524">
    <property type="entry name" value="Frataxin/CyaY_sf"/>
</dbReference>
<dbReference type="GO" id="GO:0006879">
    <property type="term" value="P:intracellular iron ion homeostasis"/>
    <property type="evidence" value="ECO:0007669"/>
    <property type="project" value="UniProtKB-KW"/>
</dbReference>
<protein>
    <recommendedName>
        <fullName evidence="3">ferroxidase</fullName>
        <ecNumber evidence="3">1.16.3.1</ecNumber>
    </recommendedName>
</protein>
<accession>A0A2T0FHR4</accession>
<dbReference type="PROSITE" id="PS01344">
    <property type="entry name" value="FRATAXIN_1"/>
    <property type="match status" value="1"/>
</dbReference>
<dbReference type="OrthoDB" id="1897642at2759"/>
<proteinExistence type="inferred from homology"/>
<evidence type="ECO:0000256" key="10">
    <source>
        <dbReference type="ARBA" id="ARBA00023065"/>
    </source>
</evidence>
<keyword evidence="9" id="KW-0408">Iron</keyword>
<dbReference type="GeneID" id="36515911"/>
<sequence>MIRSRLLQGRAVARIISSRGLSTQQYHEVADECLESILAAYEALSEKVPEVEVELSQGVLSLELPHLGAYVINKQPPNKQIWLASPVSGPKRFDYVDEKWVYARDKSTLGAILKSETLQAVNQELGLDLE</sequence>
<dbReference type="GO" id="GO:0008198">
    <property type="term" value="F:ferrous iron binding"/>
    <property type="evidence" value="ECO:0007669"/>
    <property type="project" value="TreeGrafter"/>
</dbReference>
<keyword evidence="8" id="KW-0560">Oxidoreductase</keyword>
<name>A0A2T0FHR4_9ASCO</name>
<dbReference type="GO" id="GO:0005739">
    <property type="term" value="C:mitochondrion"/>
    <property type="evidence" value="ECO:0007669"/>
    <property type="project" value="UniProtKB-SubCell"/>
</dbReference>